<evidence type="ECO:0000313" key="2">
    <source>
        <dbReference type="EMBL" id="PHP67480.1"/>
    </source>
</evidence>
<reference evidence="2 3" key="1">
    <citation type="submission" date="2017-10" db="EMBL/GenBank/DDBJ databases">
        <title>Sedimentibacterium mangrovi gen. nov., sp. nov., a novel member of family Phyllobacteriacea isolated from mangrove sediment.</title>
        <authorList>
            <person name="Liao H."/>
            <person name="Tian Y."/>
        </authorList>
    </citation>
    <scope>NUCLEOTIDE SEQUENCE [LARGE SCALE GENOMIC DNA]</scope>
    <source>
        <strain evidence="2 3">X9-2-2</strain>
    </source>
</reference>
<dbReference type="EMBL" id="PDVP01000003">
    <property type="protein sequence ID" value="PHP67480.1"/>
    <property type="molecule type" value="Genomic_DNA"/>
</dbReference>
<dbReference type="OrthoDB" id="9798709at2"/>
<dbReference type="Gene3D" id="2.60.120.10">
    <property type="entry name" value="Jelly Rolls"/>
    <property type="match status" value="1"/>
</dbReference>
<dbReference type="InterPro" id="IPR014710">
    <property type="entry name" value="RmlC-like_jellyroll"/>
</dbReference>
<organism evidence="2 3">
    <name type="scientific">Zhengella mangrovi</name>
    <dbReference type="NCBI Taxonomy" id="1982044"/>
    <lineage>
        <taxon>Bacteria</taxon>
        <taxon>Pseudomonadati</taxon>
        <taxon>Pseudomonadota</taxon>
        <taxon>Alphaproteobacteria</taxon>
        <taxon>Hyphomicrobiales</taxon>
        <taxon>Notoacmeibacteraceae</taxon>
        <taxon>Zhengella</taxon>
    </lineage>
</organism>
<dbReference type="Pfam" id="PF01050">
    <property type="entry name" value="MannoseP_isomer"/>
    <property type="match status" value="1"/>
</dbReference>
<dbReference type="PANTHER" id="PTHR46390">
    <property type="entry name" value="MANNOSE-1-PHOSPHATE GUANYLYLTRANSFERASE"/>
    <property type="match status" value="1"/>
</dbReference>
<dbReference type="SUPFAM" id="SSF51182">
    <property type="entry name" value="RmlC-like cupins"/>
    <property type="match status" value="1"/>
</dbReference>
<evidence type="ECO:0000259" key="1">
    <source>
        <dbReference type="Pfam" id="PF01050"/>
    </source>
</evidence>
<dbReference type="CDD" id="cd02213">
    <property type="entry name" value="cupin_PMI_typeII_C"/>
    <property type="match status" value="1"/>
</dbReference>
<sequence length="458" mass="49620">MSGSTEVGAPRPVPVIIASHPLAGFWPRSTPERPWCFRRSGKAQSPVERLLEQFLEDPRFSPPVLVVGELSVRAATEQTASWRERGVHVLAVPADTRNGTAAVLAALEIAARKRRALVAYLPASLEMDDGLSPVDALARGTAMLPRNRMAMIYTRHARPGDRGIGYVTGSFLGGSLHEARSVLPPSAAESRELAMAANDLHIPTGPVVCRLDTLIEMVQHVAPMLFKSAISALQHADRTGMIIRPHPGFLSLVAGFGVGDIMASQRSGVVLNTLGEHMRTLRGWADIDPAEESGAAPIRIGVAGLPQHRIIQGSAGIFICAKGQESEASRFYPSPGSSDFARSPGSHLRNWGTEQLVEEEYGIRILRLEVSPGMVLPPECHFRRRETWSISSGNAIATVDNRVESMVAGDHLTIPQGAIHTLRNVGSEPLVLYECRIGAYLEDDDRIRTTSLSRMAEV</sequence>
<dbReference type="InterPro" id="IPR011051">
    <property type="entry name" value="RmlC_Cupin_sf"/>
</dbReference>
<dbReference type="GO" id="GO:0005976">
    <property type="term" value="P:polysaccharide metabolic process"/>
    <property type="evidence" value="ECO:0007669"/>
    <property type="project" value="InterPro"/>
</dbReference>
<evidence type="ECO:0000313" key="3">
    <source>
        <dbReference type="Proteomes" id="UP000221168"/>
    </source>
</evidence>
<accession>A0A2G1QPU6</accession>
<protein>
    <recommendedName>
        <fullName evidence="1">Mannose-6-phosphate isomerase type II C-terminal domain-containing protein</fullName>
    </recommendedName>
</protein>
<gene>
    <name evidence="2" type="ORF">CSC94_07160</name>
</gene>
<comment type="caution">
    <text evidence="2">The sequence shown here is derived from an EMBL/GenBank/DDBJ whole genome shotgun (WGS) entry which is preliminary data.</text>
</comment>
<dbReference type="InterPro" id="IPR001538">
    <property type="entry name" value="Man6P_isomerase-2_C"/>
</dbReference>
<dbReference type="PANTHER" id="PTHR46390:SF1">
    <property type="entry name" value="MANNOSE-1-PHOSPHATE GUANYLYLTRANSFERASE"/>
    <property type="match status" value="1"/>
</dbReference>
<proteinExistence type="predicted"/>
<dbReference type="Proteomes" id="UP000221168">
    <property type="component" value="Unassembled WGS sequence"/>
</dbReference>
<dbReference type="RefSeq" id="WP_099305398.1">
    <property type="nucleotide sequence ID" value="NZ_PDVP01000003.1"/>
</dbReference>
<keyword evidence="3" id="KW-1185">Reference proteome</keyword>
<name>A0A2G1QPU6_9HYPH</name>
<feature type="domain" description="Mannose-6-phosphate isomerase type II C-terminal" evidence="1">
    <location>
        <begin position="348"/>
        <end position="448"/>
    </location>
</feature>
<dbReference type="InterPro" id="IPR051161">
    <property type="entry name" value="Mannose-6P_isomerase_type2"/>
</dbReference>
<dbReference type="GO" id="GO:0009298">
    <property type="term" value="P:GDP-mannose biosynthetic process"/>
    <property type="evidence" value="ECO:0007669"/>
    <property type="project" value="TreeGrafter"/>
</dbReference>
<dbReference type="GO" id="GO:0004475">
    <property type="term" value="F:mannose-1-phosphate guanylyltransferase (GTP) activity"/>
    <property type="evidence" value="ECO:0007669"/>
    <property type="project" value="TreeGrafter"/>
</dbReference>
<dbReference type="AlphaFoldDB" id="A0A2G1QPU6"/>